<gene>
    <name evidence="4" type="ORF">HHK36_012337</name>
</gene>
<evidence type="ECO:0000313" key="4">
    <source>
        <dbReference type="EMBL" id="KAF8401399.1"/>
    </source>
</evidence>
<evidence type="ECO:0000313" key="5">
    <source>
        <dbReference type="Proteomes" id="UP000655225"/>
    </source>
</evidence>
<dbReference type="InterPro" id="IPR024752">
    <property type="entry name" value="Myb/SANT-like_dom"/>
</dbReference>
<evidence type="ECO:0000259" key="3">
    <source>
        <dbReference type="Pfam" id="PF24769"/>
    </source>
</evidence>
<dbReference type="AlphaFoldDB" id="A0A834Z5M2"/>
<dbReference type="OrthoDB" id="1937145at2759"/>
<feature type="domain" description="At2g29880-like C-terminal" evidence="3">
    <location>
        <begin position="516"/>
        <end position="561"/>
    </location>
</feature>
<dbReference type="OMA" id="ATDDCEQ"/>
<dbReference type="PANTHER" id="PTHR46929:SF33">
    <property type="entry name" value="L10-INTERACTING MYB DOMAIN-CONTAINING PROTEIN-LIKE ISOFORM X1"/>
    <property type="match status" value="1"/>
</dbReference>
<feature type="region of interest" description="Disordered" evidence="1">
    <location>
        <begin position="187"/>
        <end position="220"/>
    </location>
</feature>
<comment type="caution">
    <text evidence="4">The sequence shown here is derived from an EMBL/GenBank/DDBJ whole genome shotgun (WGS) entry which is preliminary data.</text>
</comment>
<evidence type="ECO:0000256" key="1">
    <source>
        <dbReference type="SAM" id="MobiDB-lite"/>
    </source>
</evidence>
<feature type="domain" description="Myb/SANT-like" evidence="2">
    <location>
        <begin position="15"/>
        <end position="110"/>
    </location>
</feature>
<reference evidence="4 5" key="1">
    <citation type="submission" date="2020-04" db="EMBL/GenBank/DDBJ databases">
        <title>Plant Genome Project.</title>
        <authorList>
            <person name="Zhang R.-G."/>
        </authorList>
    </citation>
    <scope>NUCLEOTIDE SEQUENCE [LARGE SCALE GENOMIC DNA]</scope>
    <source>
        <strain evidence="4">YNK0</strain>
        <tissue evidence="4">Leaf</tissue>
    </source>
</reference>
<dbReference type="Pfam" id="PF12776">
    <property type="entry name" value="Myb_DNA-bind_3"/>
    <property type="match status" value="2"/>
</dbReference>
<evidence type="ECO:0000259" key="2">
    <source>
        <dbReference type="Pfam" id="PF12776"/>
    </source>
</evidence>
<dbReference type="InterPro" id="IPR056253">
    <property type="entry name" value="At2g29880-like_C"/>
</dbReference>
<name>A0A834Z5M2_TETSI</name>
<feature type="domain" description="Myb/SANT-like" evidence="2">
    <location>
        <begin position="271"/>
        <end position="365"/>
    </location>
</feature>
<dbReference type="Pfam" id="PF24769">
    <property type="entry name" value="At2g29880_C"/>
    <property type="match status" value="1"/>
</dbReference>
<feature type="compositionally biased region" description="Polar residues" evidence="1">
    <location>
        <begin position="199"/>
        <end position="216"/>
    </location>
</feature>
<dbReference type="Proteomes" id="UP000655225">
    <property type="component" value="Unassembled WGS sequence"/>
</dbReference>
<feature type="compositionally biased region" description="Basic and acidic residues" evidence="1">
    <location>
        <begin position="187"/>
        <end position="198"/>
    </location>
</feature>
<proteinExistence type="predicted"/>
<dbReference type="PANTHER" id="PTHR46929">
    <property type="entry name" value="EXPRESSED PROTEIN"/>
    <property type="match status" value="1"/>
</dbReference>
<sequence>MGIRARNSSDRLRTNWTPDMDRYFIDLMLEQVGRGNRIDDHLFSKRAWKHMTALFNAKVGFQYEKDVLKNRHKTMRNLYKAIKKLLDQSGFSWDETRQMVTADNNVWDDYIKVHPDARSYRIKTVPYYSDLCLIYRNASIDGRENNSSHDTNLGDSALAMMISGELEGPKSPTTPVAHGELADNVHEFSSHSSGDRSICDQQSEQQSMTLSNTHPTSIGEGTVNALHETTTATMSLANNKEENDNGISKESVIDVVPDILDSTISNRSRTYWQPPMDRYFIDLMLDQVHKENQIDGLFRKQAWMDMIALFNAKFGFKYDMDVLKNRYKTLRRQYSVIKNLLDQSGFFWDESRQMVTADDYVWQDHIKAHTDARQYMTRPVPYYNDLCVICRDLDVDGRGGMSGHGADQQDEVLEVKLGGLLRSPESPALSLSHENRLDHLQESSQLSGDIYLSDQKIKHQLKEPSTSQRPKKVQRGNNESMVDVLREMATAVSSLADKRKENENSNTSIISIENVIDAVQAIPDIDEDLLLDAFDFLEDEKKAKIFLALDIKLRKKWLMRKLRPQKD</sequence>
<keyword evidence="5" id="KW-1185">Reference proteome</keyword>
<dbReference type="EMBL" id="JABCRI010000008">
    <property type="protein sequence ID" value="KAF8401399.1"/>
    <property type="molecule type" value="Genomic_DNA"/>
</dbReference>
<evidence type="ECO:0008006" key="6">
    <source>
        <dbReference type="Google" id="ProtNLM"/>
    </source>
</evidence>
<protein>
    <recommendedName>
        <fullName evidence="6">L10-interacting MYB domain-containing protein</fullName>
    </recommendedName>
</protein>
<organism evidence="4 5">
    <name type="scientific">Tetracentron sinense</name>
    <name type="common">Spur-leaf</name>
    <dbReference type="NCBI Taxonomy" id="13715"/>
    <lineage>
        <taxon>Eukaryota</taxon>
        <taxon>Viridiplantae</taxon>
        <taxon>Streptophyta</taxon>
        <taxon>Embryophyta</taxon>
        <taxon>Tracheophyta</taxon>
        <taxon>Spermatophyta</taxon>
        <taxon>Magnoliopsida</taxon>
        <taxon>Trochodendrales</taxon>
        <taxon>Trochodendraceae</taxon>
        <taxon>Tetracentron</taxon>
    </lineage>
</organism>
<accession>A0A834Z5M2</accession>